<sequence>MTDNATALQDLHREGPLVLPNAWDAGSAAAIEAAGAKAIATTSARISWAQGLRPSEPLLGKPEQAERLRTARETAKAVGVDLIKVLVTGPLPLNVMVHPGALGVSELIDLGVARISLGSGIAQASYGLAAAAAREVLGAGTYRQLEDGMDYSELNALLT</sequence>
<dbReference type="GO" id="GO:0016829">
    <property type="term" value="F:lyase activity"/>
    <property type="evidence" value="ECO:0007669"/>
    <property type="project" value="UniProtKB-KW"/>
</dbReference>
<organism evidence="1 2">
    <name type="scientific">Kribbella deserti</name>
    <dbReference type="NCBI Taxonomy" id="1926257"/>
    <lineage>
        <taxon>Bacteria</taxon>
        <taxon>Bacillati</taxon>
        <taxon>Actinomycetota</taxon>
        <taxon>Actinomycetes</taxon>
        <taxon>Propionibacteriales</taxon>
        <taxon>Kribbellaceae</taxon>
        <taxon>Kribbella</taxon>
    </lineage>
</organism>
<proteinExistence type="predicted"/>
<dbReference type="EMBL" id="JBHLTC010000039">
    <property type="protein sequence ID" value="MFC0628423.1"/>
    <property type="molecule type" value="Genomic_DNA"/>
</dbReference>
<dbReference type="Proteomes" id="UP001589890">
    <property type="component" value="Unassembled WGS sequence"/>
</dbReference>
<dbReference type="InterPro" id="IPR015813">
    <property type="entry name" value="Pyrv/PenolPyrv_kinase-like_dom"/>
</dbReference>
<protein>
    <submittedName>
        <fullName evidence="1">Isocitrate lyase/phosphoenolpyruvate mutase family protein</fullName>
    </submittedName>
</protein>
<gene>
    <name evidence="1" type="ORF">ACFFGN_30410</name>
</gene>
<comment type="caution">
    <text evidence="1">The sequence shown here is derived from an EMBL/GenBank/DDBJ whole genome shotgun (WGS) entry which is preliminary data.</text>
</comment>
<dbReference type="InterPro" id="IPR040442">
    <property type="entry name" value="Pyrv_kinase-like_dom_sf"/>
</dbReference>
<accession>A0ABV6QUV4</accession>
<keyword evidence="1" id="KW-0456">Lyase</keyword>
<reference evidence="1 2" key="1">
    <citation type="submission" date="2024-09" db="EMBL/GenBank/DDBJ databases">
        <authorList>
            <person name="Sun Q."/>
            <person name="Mori K."/>
        </authorList>
    </citation>
    <scope>NUCLEOTIDE SEQUENCE [LARGE SCALE GENOMIC DNA]</scope>
    <source>
        <strain evidence="1 2">CGMCC 1.15906</strain>
    </source>
</reference>
<keyword evidence="2" id="KW-1185">Reference proteome</keyword>
<dbReference type="Pfam" id="PF13714">
    <property type="entry name" value="PEP_mutase"/>
    <property type="match status" value="2"/>
</dbReference>
<name>A0ABV6QUV4_9ACTN</name>
<dbReference type="Gene3D" id="3.20.20.60">
    <property type="entry name" value="Phosphoenolpyruvate-binding domains"/>
    <property type="match status" value="2"/>
</dbReference>
<evidence type="ECO:0000313" key="2">
    <source>
        <dbReference type="Proteomes" id="UP001589890"/>
    </source>
</evidence>
<dbReference type="SUPFAM" id="SSF51621">
    <property type="entry name" value="Phosphoenolpyruvate/pyruvate domain"/>
    <property type="match status" value="1"/>
</dbReference>
<evidence type="ECO:0000313" key="1">
    <source>
        <dbReference type="EMBL" id="MFC0628423.1"/>
    </source>
</evidence>
<dbReference type="RefSeq" id="WP_380054675.1">
    <property type="nucleotide sequence ID" value="NZ_JBHLTC010000039.1"/>
</dbReference>